<sequence length="249" mass="27323">MGYIGTNMTGNQYLNNNIDKVIIGIGSFENHGYHMPFGTDALISNKLAEKVAEQVEGLMVLPPINYGFSAHYNGLPFVISHSVETITTVIKEILLEVIRNGITKIIILNGHDGNIAPIELAARTVKVMHPEVVIASLNDWWVAAGKLVPPGTFDVWDGLGHAGEGETSMGLALFPELIEMEQAKGVIPALPEHVEVKWHFNELTNTGATGDPSVATIEKGKLMEKAVVEVLVNFIQEMEQNEWKLKKNF</sequence>
<dbReference type="AlphaFoldDB" id="A0A1I2V869"/>
<dbReference type="RefSeq" id="WP_092472111.1">
    <property type="nucleotide sequence ID" value="NZ_FOOX01000010.1"/>
</dbReference>
<evidence type="ECO:0000256" key="5">
    <source>
        <dbReference type="ARBA" id="ARBA00024029"/>
    </source>
</evidence>
<reference evidence="7" key="1">
    <citation type="submission" date="2016-10" db="EMBL/GenBank/DDBJ databases">
        <authorList>
            <person name="Varghese N."/>
            <person name="Submissions S."/>
        </authorList>
    </citation>
    <scope>NUCLEOTIDE SEQUENCE [LARGE SCALE GENOMIC DNA]</scope>
    <source>
        <strain evidence="7">DSM 17038</strain>
    </source>
</reference>
<gene>
    <name evidence="6" type="ORF">SAMN05660649_02919</name>
</gene>
<dbReference type="GO" id="GO:0016811">
    <property type="term" value="F:hydrolase activity, acting on carbon-nitrogen (but not peptide) bonds, in linear amides"/>
    <property type="evidence" value="ECO:0007669"/>
    <property type="project" value="TreeGrafter"/>
</dbReference>
<dbReference type="SUPFAM" id="SSF102215">
    <property type="entry name" value="Creatininase"/>
    <property type="match status" value="1"/>
</dbReference>
<evidence type="ECO:0000256" key="3">
    <source>
        <dbReference type="ARBA" id="ARBA00022801"/>
    </source>
</evidence>
<evidence type="ECO:0000256" key="4">
    <source>
        <dbReference type="ARBA" id="ARBA00022833"/>
    </source>
</evidence>
<name>A0A1I2V869_9FIRM</name>
<protein>
    <submittedName>
        <fullName evidence="6">Creatinine amidohydrolase</fullName>
    </submittedName>
</protein>
<evidence type="ECO:0000313" key="6">
    <source>
        <dbReference type="EMBL" id="SFG84669.1"/>
    </source>
</evidence>
<organism evidence="6 7">
    <name type="scientific">Desulfotruncus arcticus DSM 17038</name>
    <dbReference type="NCBI Taxonomy" id="1121424"/>
    <lineage>
        <taxon>Bacteria</taxon>
        <taxon>Bacillati</taxon>
        <taxon>Bacillota</taxon>
        <taxon>Clostridia</taxon>
        <taxon>Eubacteriales</taxon>
        <taxon>Desulfallaceae</taxon>
        <taxon>Desulfotruncus</taxon>
    </lineage>
</organism>
<keyword evidence="7" id="KW-1185">Reference proteome</keyword>
<dbReference type="Pfam" id="PF02633">
    <property type="entry name" value="Creatininase"/>
    <property type="match status" value="1"/>
</dbReference>
<dbReference type="PANTHER" id="PTHR35005:SF1">
    <property type="entry name" value="2-AMINO-5-FORMYLAMINO-6-RIBOSYLAMINOPYRIMIDIN-4(3H)-ONE 5'-MONOPHOSPHATE DEFORMYLASE"/>
    <property type="match status" value="1"/>
</dbReference>
<keyword evidence="2" id="KW-0479">Metal-binding</keyword>
<dbReference type="GO" id="GO:0009231">
    <property type="term" value="P:riboflavin biosynthetic process"/>
    <property type="evidence" value="ECO:0007669"/>
    <property type="project" value="TreeGrafter"/>
</dbReference>
<evidence type="ECO:0000256" key="1">
    <source>
        <dbReference type="ARBA" id="ARBA00001947"/>
    </source>
</evidence>
<dbReference type="InterPro" id="IPR003785">
    <property type="entry name" value="Creatininase/forma_Hydrolase"/>
</dbReference>
<comment type="cofactor">
    <cofactor evidence="1">
        <name>Zn(2+)</name>
        <dbReference type="ChEBI" id="CHEBI:29105"/>
    </cofactor>
</comment>
<comment type="similarity">
    <text evidence="5">Belongs to the creatininase superfamily.</text>
</comment>
<proteinExistence type="inferred from homology"/>
<dbReference type="InterPro" id="IPR024087">
    <property type="entry name" value="Creatininase-like_sf"/>
</dbReference>
<keyword evidence="4" id="KW-0862">Zinc</keyword>
<dbReference type="STRING" id="341036.SAMN05660649_02919"/>
<evidence type="ECO:0000256" key="2">
    <source>
        <dbReference type="ARBA" id="ARBA00022723"/>
    </source>
</evidence>
<evidence type="ECO:0000313" key="7">
    <source>
        <dbReference type="Proteomes" id="UP000199337"/>
    </source>
</evidence>
<dbReference type="PANTHER" id="PTHR35005">
    <property type="entry name" value="3-DEHYDRO-SCYLLO-INOSOSE HYDROLASE"/>
    <property type="match status" value="1"/>
</dbReference>
<dbReference type="OrthoDB" id="9801445at2"/>
<accession>A0A1I2V869</accession>
<keyword evidence="3 6" id="KW-0378">Hydrolase</keyword>
<dbReference type="EMBL" id="FOOX01000010">
    <property type="protein sequence ID" value="SFG84669.1"/>
    <property type="molecule type" value="Genomic_DNA"/>
</dbReference>
<dbReference type="GO" id="GO:0046872">
    <property type="term" value="F:metal ion binding"/>
    <property type="evidence" value="ECO:0007669"/>
    <property type="project" value="UniProtKB-KW"/>
</dbReference>
<dbReference type="Gene3D" id="3.40.50.10310">
    <property type="entry name" value="Creatininase"/>
    <property type="match status" value="1"/>
</dbReference>
<dbReference type="Proteomes" id="UP000199337">
    <property type="component" value="Unassembled WGS sequence"/>
</dbReference>